<organism evidence="1 2">
    <name type="scientific">Gigaspora margarita</name>
    <dbReference type="NCBI Taxonomy" id="4874"/>
    <lineage>
        <taxon>Eukaryota</taxon>
        <taxon>Fungi</taxon>
        <taxon>Fungi incertae sedis</taxon>
        <taxon>Mucoromycota</taxon>
        <taxon>Glomeromycotina</taxon>
        <taxon>Glomeromycetes</taxon>
        <taxon>Diversisporales</taxon>
        <taxon>Gigasporaceae</taxon>
        <taxon>Gigaspora</taxon>
    </lineage>
</organism>
<evidence type="ECO:0000313" key="1">
    <source>
        <dbReference type="EMBL" id="CAG8693898.1"/>
    </source>
</evidence>
<dbReference type="Proteomes" id="UP000789901">
    <property type="component" value="Unassembled WGS sequence"/>
</dbReference>
<feature type="non-terminal residue" evidence="1">
    <location>
        <position position="1"/>
    </location>
</feature>
<gene>
    <name evidence="1" type="ORF">GMARGA_LOCUS11691</name>
</gene>
<comment type="caution">
    <text evidence="1">The sequence shown here is derived from an EMBL/GenBank/DDBJ whole genome shotgun (WGS) entry which is preliminary data.</text>
</comment>
<evidence type="ECO:0000313" key="2">
    <source>
        <dbReference type="Proteomes" id="UP000789901"/>
    </source>
</evidence>
<keyword evidence="2" id="KW-1185">Reference proteome</keyword>
<sequence length="54" mass="5850">LWAAATPMPIPIFAPNEIGSSNFVLCIEIYKLIFNVNYADAGSLLVGVIEPNIE</sequence>
<proteinExistence type="predicted"/>
<name>A0ABN7UX03_GIGMA</name>
<dbReference type="EMBL" id="CAJVQB010006919">
    <property type="protein sequence ID" value="CAG8693898.1"/>
    <property type="molecule type" value="Genomic_DNA"/>
</dbReference>
<accession>A0ABN7UX03</accession>
<reference evidence="1 2" key="1">
    <citation type="submission" date="2021-06" db="EMBL/GenBank/DDBJ databases">
        <authorList>
            <person name="Kallberg Y."/>
            <person name="Tangrot J."/>
            <person name="Rosling A."/>
        </authorList>
    </citation>
    <scope>NUCLEOTIDE SEQUENCE [LARGE SCALE GENOMIC DNA]</scope>
    <source>
        <strain evidence="1 2">120-4 pot B 10/14</strain>
    </source>
</reference>
<protein>
    <submittedName>
        <fullName evidence="1">12095_t:CDS:1</fullName>
    </submittedName>
</protein>